<sequence>MERMLVVASDMTPGEVPFLGNLYNACDWCDDGWTLENSPYLAEEAGRVASEIDRAE</sequence>
<organism evidence="1 2">
    <name type="scientific">Luteolibacter rhizosphaerae</name>
    <dbReference type="NCBI Taxonomy" id="2989719"/>
    <lineage>
        <taxon>Bacteria</taxon>
        <taxon>Pseudomonadati</taxon>
        <taxon>Verrucomicrobiota</taxon>
        <taxon>Verrucomicrobiia</taxon>
        <taxon>Verrucomicrobiales</taxon>
        <taxon>Verrucomicrobiaceae</taxon>
        <taxon>Luteolibacter</taxon>
    </lineage>
</organism>
<dbReference type="EMBL" id="JAPDDR010000016">
    <property type="protein sequence ID" value="MCW1916522.1"/>
    <property type="molecule type" value="Genomic_DNA"/>
</dbReference>
<keyword evidence="2" id="KW-1185">Reference proteome</keyword>
<accession>A0ABT3G9K2</accession>
<gene>
    <name evidence="1" type="ORF">OJ996_23245</name>
</gene>
<protein>
    <submittedName>
        <fullName evidence="1">Uncharacterized protein</fullName>
    </submittedName>
</protein>
<comment type="caution">
    <text evidence="1">The sequence shown here is derived from an EMBL/GenBank/DDBJ whole genome shotgun (WGS) entry which is preliminary data.</text>
</comment>
<evidence type="ECO:0000313" key="2">
    <source>
        <dbReference type="Proteomes" id="UP001165653"/>
    </source>
</evidence>
<dbReference type="RefSeq" id="WP_264516100.1">
    <property type="nucleotide sequence ID" value="NZ_JAPDDR010000016.1"/>
</dbReference>
<evidence type="ECO:0000313" key="1">
    <source>
        <dbReference type="EMBL" id="MCW1916522.1"/>
    </source>
</evidence>
<proteinExistence type="predicted"/>
<dbReference type="Proteomes" id="UP001165653">
    <property type="component" value="Unassembled WGS sequence"/>
</dbReference>
<reference evidence="1" key="1">
    <citation type="submission" date="2022-10" db="EMBL/GenBank/DDBJ databases">
        <title>Luteolibacter sp. GHJ8, whole genome shotgun sequencing project.</title>
        <authorList>
            <person name="Zhao G."/>
            <person name="Shen L."/>
        </authorList>
    </citation>
    <scope>NUCLEOTIDE SEQUENCE</scope>
    <source>
        <strain evidence="1">GHJ8</strain>
    </source>
</reference>
<name>A0ABT3G9K2_9BACT</name>